<dbReference type="InterPro" id="IPR052255">
    <property type="entry name" value="RNA_pol_II_subunit5-mediator"/>
</dbReference>
<dbReference type="AlphaFoldDB" id="A0A6P5EUE6"/>
<evidence type="ECO:0000313" key="7">
    <source>
        <dbReference type="RefSeq" id="XP_020087107.1"/>
    </source>
</evidence>
<feature type="compositionally biased region" description="Polar residues" evidence="5">
    <location>
        <begin position="336"/>
        <end position="357"/>
    </location>
</feature>
<dbReference type="SUPFAM" id="SSF46579">
    <property type="entry name" value="Prefoldin"/>
    <property type="match status" value="1"/>
</dbReference>
<dbReference type="Gene3D" id="1.10.287.370">
    <property type="match status" value="1"/>
</dbReference>
<dbReference type="PANTHER" id="PTHR15111">
    <property type="entry name" value="RNA POLYMERASE II SUBUNIT 5-MEDIATING PROTEIN NNX3"/>
    <property type="match status" value="1"/>
</dbReference>
<feature type="compositionally biased region" description="Polar residues" evidence="5">
    <location>
        <begin position="315"/>
        <end position="324"/>
    </location>
</feature>
<dbReference type="Proteomes" id="UP000515123">
    <property type="component" value="Linkage group 1"/>
</dbReference>
<keyword evidence="4" id="KW-0175">Coiled coil</keyword>
<feature type="coiled-coil region" evidence="4">
    <location>
        <begin position="105"/>
        <end position="139"/>
    </location>
</feature>
<dbReference type="GO" id="GO:0009409">
    <property type="term" value="P:response to cold"/>
    <property type="evidence" value="ECO:0007669"/>
    <property type="project" value="UniProtKB-ARBA"/>
</dbReference>
<dbReference type="GO" id="GO:0000122">
    <property type="term" value="P:negative regulation of transcription by RNA polymerase II"/>
    <property type="evidence" value="ECO:0007669"/>
    <property type="project" value="TreeGrafter"/>
</dbReference>
<feature type="compositionally biased region" description="Acidic residues" evidence="5">
    <location>
        <begin position="220"/>
        <end position="229"/>
    </location>
</feature>
<dbReference type="GO" id="GO:0006457">
    <property type="term" value="P:protein folding"/>
    <property type="evidence" value="ECO:0007669"/>
    <property type="project" value="UniProtKB-ARBA"/>
</dbReference>
<dbReference type="GO" id="GO:0003682">
    <property type="term" value="F:chromatin binding"/>
    <property type="evidence" value="ECO:0007669"/>
    <property type="project" value="TreeGrafter"/>
</dbReference>
<dbReference type="GO" id="GO:0019212">
    <property type="term" value="F:phosphatase inhibitor activity"/>
    <property type="evidence" value="ECO:0007669"/>
    <property type="project" value="TreeGrafter"/>
</dbReference>
<evidence type="ECO:0000256" key="4">
    <source>
        <dbReference type="SAM" id="Coils"/>
    </source>
</evidence>
<evidence type="ECO:0000256" key="1">
    <source>
        <dbReference type="ARBA" id="ARBA00004123"/>
    </source>
</evidence>
<dbReference type="OrthoDB" id="21413at2759"/>
<comment type="subcellular location">
    <subcellularLocation>
        <location evidence="1">Nucleus</location>
    </subcellularLocation>
</comment>
<feature type="compositionally biased region" description="Acidic residues" evidence="5">
    <location>
        <begin position="196"/>
        <end position="209"/>
    </location>
</feature>
<keyword evidence="2" id="KW-0539">Nucleus</keyword>
<feature type="region of interest" description="Disordered" evidence="5">
    <location>
        <begin position="312"/>
        <end position="407"/>
    </location>
</feature>
<feature type="compositionally biased region" description="Polar residues" evidence="5">
    <location>
        <begin position="379"/>
        <end position="395"/>
    </location>
</feature>
<dbReference type="GO" id="GO:0005634">
    <property type="term" value="C:nucleus"/>
    <property type="evidence" value="ECO:0007669"/>
    <property type="project" value="UniProtKB-SubCell"/>
</dbReference>
<dbReference type="Pfam" id="PF02996">
    <property type="entry name" value="Prefoldin"/>
    <property type="match status" value="1"/>
</dbReference>
<dbReference type="InterPro" id="IPR004127">
    <property type="entry name" value="Prefoldin_subunit_alpha"/>
</dbReference>
<feature type="compositionally biased region" description="Basic and acidic residues" evidence="5">
    <location>
        <begin position="170"/>
        <end position="195"/>
    </location>
</feature>
<dbReference type="GO" id="GO:0003714">
    <property type="term" value="F:transcription corepressor activity"/>
    <property type="evidence" value="ECO:0007669"/>
    <property type="project" value="TreeGrafter"/>
</dbReference>
<evidence type="ECO:0000256" key="5">
    <source>
        <dbReference type="SAM" id="MobiDB-lite"/>
    </source>
</evidence>
<comment type="similarity">
    <text evidence="3">Belongs to the RNA polymerase II subunit 5-mediating protein family.</text>
</comment>
<gene>
    <name evidence="7" type="primary">LOC109709334</name>
</gene>
<protein>
    <submittedName>
        <fullName evidence="7">RNA polymerase II subunit 5-mediating protein homolog</fullName>
    </submittedName>
</protein>
<reference evidence="6" key="1">
    <citation type="journal article" date="2015" name="Nat. Genet.">
        <title>The pineapple genome and the evolution of CAM photosynthesis.</title>
        <authorList>
            <person name="Ming R."/>
            <person name="VanBuren R."/>
            <person name="Wai C.M."/>
            <person name="Tang H."/>
            <person name="Schatz M.C."/>
            <person name="Bowers J.E."/>
            <person name="Lyons E."/>
            <person name="Wang M.L."/>
            <person name="Chen J."/>
            <person name="Biggers E."/>
            <person name="Zhang J."/>
            <person name="Huang L."/>
            <person name="Zhang L."/>
            <person name="Miao W."/>
            <person name="Zhang J."/>
            <person name="Ye Z."/>
            <person name="Miao C."/>
            <person name="Lin Z."/>
            <person name="Wang H."/>
            <person name="Zhou H."/>
            <person name="Yim W.C."/>
            <person name="Priest H.D."/>
            <person name="Zheng C."/>
            <person name="Woodhouse M."/>
            <person name="Edger P.P."/>
            <person name="Guyot R."/>
            <person name="Guo H.B."/>
            <person name="Guo H."/>
            <person name="Zheng G."/>
            <person name="Singh R."/>
            <person name="Sharma A."/>
            <person name="Min X."/>
            <person name="Zheng Y."/>
            <person name="Lee H."/>
            <person name="Gurtowski J."/>
            <person name="Sedlazeck F.J."/>
            <person name="Harkess A."/>
            <person name="McKain M.R."/>
            <person name="Liao Z."/>
            <person name="Fang J."/>
            <person name="Liu J."/>
            <person name="Zhang X."/>
            <person name="Zhang Q."/>
            <person name="Hu W."/>
            <person name="Qin Y."/>
            <person name="Wang K."/>
            <person name="Chen L.Y."/>
            <person name="Shirley N."/>
            <person name="Lin Y.R."/>
            <person name="Liu L.Y."/>
            <person name="Hernandez A.G."/>
            <person name="Wright C.L."/>
            <person name="Bulone V."/>
            <person name="Tuskan G.A."/>
            <person name="Heath K."/>
            <person name="Zee F."/>
            <person name="Moore P.H."/>
            <person name="Sunkar R."/>
            <person name="Leebens-Mack J.H."/>
            <person name="Mockler T."/>
            <person name="Bennetzen J.L."/>
            <person name="Freeling M."/>
            <person name="Sankoff D."/>
            <person name="Paterson A.H."/>
            <person name="Zhu X."/>
            <person name="Yang X."/>
            <person name="Smith J.A."/>
            <person name="Cushman J.C."/>
            <person name="Paull R.E."/>
            <person name="Yu Q."/>
        </authorList>
    </citation>
    <scope>NUCLEOTIDE SEQUENCE [LARGE SCALE GENOMIC DNA]</scope>
    <source>
        <strain evidence="6">cv. F153</strain>
    </source>
</reference>
<feature type="compositionally biased region" description="Basic residues" evidence="5">
    <location>
        <begin position="396"/>
        <end position="407"/>
    </location>
</feature>
<dbReference type="RefSeq" id="XP_020087107.1">
    <property type="nucleotide sequence ID" value="XM_020231518.1"/>
</dbReference>
<name>A0A6P5EUE6_ANACO</name>
<feature type="region of interest" description="Disordered" evidence="5">
    <location>
        <begin position="156"/>
        <end position="275"/>
    </location>
</feature>
<dbReference type="PANTHER" id="PTHR15111:SF0">
    <property type="entry name" value="UNCONVENTIONAL PREFOLDIN RPB5 INTERACTOR 1"/>
    <property type="match status" value="1"/>
</dbReference>
<feature type="compositionally biased region" description="Acidic residues" evidence="5">
    <location>
        <begin position="237"/>
        <end position="261"/>
    </location>
</feature>
<accession>A0A6P5EUE6</accession>
<evidence type="ECO:0000256" key="2">
    <source>
        <dbReference type="ARBA" id="ARBA00023242"/>
    </source>
</evidence>
<dbReference type="InterPro" id="IPR009053">
    <property type="entry name" value="Prefoldin"/>
</dbReference>
<sequence>MGDGAKGTVTSLDALFPAKEASRAARRVEEAISERRGELRRLRGFAADNAALVSLVQKLPDELSHDIMVPFGGAAFFPGRLIHTNEFMVLLGEGYYAERTAKQTAEILRRRGKDLEAQIESLKATMLDLEAEAKFFNSTAAEAAEGLVEIREDYVEENQEKVSEPGSPSSKHEDSSDKPNDKDEEYARIMARLDELEKEESEAESELEKEESVAESASRDDEEEDDAGDVDAAPSDEHEDEDEVEDAVGSDEDEDVSEDDTWGNRETKSVLQKTRVQEMLDLTAAKPPADYKQVHEKAAIVETKVQSAAKAVSFNLDNEQSHGQQKPHPLPPESRYSAQRTEGTLGSTSSQIQNISSAGRKAFTGSVIEHDHCLPPIQSPNITSLEEPSSSNPSKRVSRFKMQKGNR</sequence>
<evidence type="ECO:0000256" key="3">
    <source>
        <dbReference type="ARBA" id="ARBA00038295"/>
    </source>
</evidence>
<keyword evidence="6" id="KW-1185">Reference proteome</keyword>
<reference evidence="7" key="2">
    <citation type="submission" date="2025-08" db="UniProtKB">
        <authorList>
            <consortium name="RefSeq"/>
        </authorList>
    </citation>
    <scope>IDENTIFICATION</scope>
    <source>
        <tissue evidence="7">Leaf</tissue>
    </source>
</reference>
<evidence type="ECO:0000313" key="6">
    <source>
        <dbReference type="Proteomes" id="UP000515123"/>
    </source>
</evidence>
<proteinExistence type="inferred from homology"/>
<dbReference type="Gramene" id="Aco015078.1.mrna1">
    <property type="protein sequence ID" value="Aco015078.1.mrna1"/>
    <property type="gene ID" value="Aco015078.1.path1"/>
</dbReference>
<organism evidence="6 7">
    <name type="scientific">Ananas comosus</name>
    <name type="common">Pineapple</name>
    <name type="synonym">Ananas ananas</name>
    <dbReference type="NCBI Taxonomy" id="4615"/>
    <lineage>
        <taxon>Eukaryota</taxon>
        <taxon>Viridiplantae</taxon>
        <taxon>Streptophyta</taxon>
        <taxon>Embryophyta</taxon>
        <taxon>Tracheophyta</taxon>
        <taxon>Spermatophyta</taxon>
        <taxon>Magnoliopsida</taxon>
        <taxon>Liliopsida</taxon>
        <taxon>Poales</taxon>
        <taxon>Bromeliaceae</taxon>
        <taxon>Bromelioideae</taxon>
        <taxon>Ananas</taxon>
    </lineage>
</organism>
<dbReference type="GeneID" id="109709334"/>
<dbReference type="CDD" id="cd23159">
    <property type="entry name" value="Prefoldin_URI1"/>
    <property type="match status" value="1"/>
</dbReference>